<dbReference type="PIRSF" id="PIRSF031644">
    <property type="entry name" value="UCP031644"/>
    <property type="match status" value="1"/>
</dbReference>
<dbReference type="Pfam" id="PF06445">
    <property type="entry name" value="GyrI-like"/>
    <property type="match status" value="1"/>
</dbReference>
<sequence>MDKYDCKKAHKKLYAPSATGFALVDVPELTYIAVDGHGDPNTSAEHAAAIEALYATAYTIKFASKNHGRDFVVGPLEGLWRAADLRSFVTRDKDSWDWTMMIVQPEWITTADIEDARAVAAAKKELPALDLLRPLTFTEGQSVQILHIGSYDDEAPTLARLHDKFMPEHGLAFNGDHHEIYLSDARRTASAKLRTILRQPVRPA</sequence>
<comment type="caution">
    <text evidence="2">The sequence shown here is derived from an EMBL/GenBank/DDBJ whole genome shotgun (WGS) entry which is preliminary data.</text>
</comment>
<reference evidence="2 3" key="1">
    <citation type="submission" date="2022-07" db="EMBL/GenBank/DDBJ databases">
        <title>Degradation activity of malathion, p-nitrophenol and potential low-temperature adaptation strategy of Rhodococcus sp. FXJ9.536.</title>
        <authorList>
            <person name="Huang J."/>
            <person name="Huang Y."/>
        </authorList>
    </citation>
    <scope>NUCLEOTIDE SEQUENCE [LARGE SCALE GENOMIC DNA]</scope>
    <source>
        <strain evidence="2 3">FXJ9.536</strain>
    </source>
</reference>
<dbReference type="RefSeq" id="WP_255970739.1">
    <property type="nucleotide sequence ID" value="NZ_JANFQF010000013.1"/>
</dbReference>
<proteinExistence type="predicted"/>
<dbReference type="InterPro" id="IPR008319">
    <property type="entry name" value="GyrI-like_CCH_Lin2189-like"/>
</dbReference>
<dbReference type="EMBL" id="JANFQF010000013">
    <property type="protein sequence ID" value="MCQ4120816.1"/>
    <property type="molecule type" value="Genomic_DNA"/>
</dbReference>
<dbReference type="InterPro" id="IPR029442">
    <property type="entry name" value="GyrI-like"/>
</dbReference>
<dbReference type="Proteomes" id="UP001524501">
    <property type="component" value="Unassembled WGS sequence"/>
</dbReference>
<protein>
    <submittedName>
        <fullName evidence="2">GyrI-like domain-containing protein</fullName>
    </submittedName>
</protein>
<dbReference type="SUPFAM" id="SSF55136">
    <property type="entry name" value="Probable bacterial effector-binding domain"/>
    <property type="match status" value="1"/>
</dbReference>
<keyword evidence="3" id="KW-1185">Reference proteome</keyword>
<evidence type="ECO:0000259" key="1">
    <source>
        <dbReference type="Pfam" id="PF06445"/>
    </source>
</evidence>
<dbReference type="Gene3D" id="3.20.80.10">
    <property type="entry name" value="Regulatory factor, effector binding domain"/>
    <property type="match status" value="1"/>
</dbReference>
<organism evidence="2 3">
    <name type="scientific">Rhodococcus tibetensis</name>
    <dbReference type="NCBI Taxonomy" id="2965064"/>
    <lineage>
        <taxon>Bacteria</taxon>
        <taxon>Bacillati</taxon>
        <taxon>Actinomycetota</taxon>
        <taxon>Actinomycetes</taxon>
        <taxon>Mycobacteriales</taxon>
        <taxon>Nocardiaceae</taxon>
        <taxon>Rhodococcus</taxon>
    </lineage>
</organism>
<name>A0ABT1QEV9_9NOCA</name>
<accession>A0ABT1QEV9</accession>
<evidence type="ECO:0000313" key="2">
    <source>
        <dbReference type="EMBL" id="MCQ4120816.1"/>
    </source>
</evidence>
<feature type="domain" description="GyrI-like small molecule binding" evidence="1">
    <location>
        <begin position="23"/>
        <end position="198"/>
    </location>
</feature>
<gene>
    <name evidence="2" type="ORF">NOF53_16840</name>
</gene>
<dbReference type="InterPro" id="IPR011256">
    <property type="entry name" value="Reg_factor_effector_dom_sf"/>
</dbReference>
<evidence type="ECO:0000313" key="3">
    <source>
        <dbReference type="Proteomes" id="UP001524501"/>
    </source>
</evidence>